<protein>
    <submittedName>
        <fullName evidence="11">Cation diffusion facilitator family transporter</fullName>
    </submittedName>
</protein>
<evidence type="ECO:0000313" key="11">
    <source>
        <dbReference type="EMBL" id="SDR20267.1"/>
    </source>
</evidence>
<feature type="transmembrane region" description="Helical" evidence="8">
    <location>
        <begin position="67"/>
        <end position="87"/>
    </location>
</feature>
<dbReference type="AlphaFoldDB" id="A0A1H1H485"/>
<feature type="transmembrane region" description="Helical" evidence="8">
    <location>
        <begin position="236"/>
        <end position="253"/>
    </location>
</feature>
<dbReference type="Gene3D" id="3.30.70.1350">
    <property type="entry name" value="Cation efflux protein, cytoplasmic domain"/>
    <property type="match status" value="1"/>
</dbReference>
<dbReference type="GO" id="GO:0005886">
    <property type="term" value="C:plasma membrane"/>
    <property type="evidence" value="ECO:0007669"/>
    <property type="project" value="TreeGrafter"/>
</dbReference>
<dbReference type="InterPro" id="IPR058533">
    <property type="entry name" value="Cation_efflux_TM"/>
</dbReference>
<dbReference type="InterPro" id="IPR027470">
    <property type="entry name" value="Cation_efflux_CTD"/>
</dbReference>
<keyword evidence="6 8" id="KW-0472">Membrane</keyword>
<dbReference type="InterPro" id="IPR050291">
    <property type="entry name" value="CDF_Transporter"/>
</dbReference>
<proteinExistence type="inferred from homology"/>
<keyword evidence="5 8" id="KW-1133">Transmembrane helix</keyword>
<feature type="domain" description="Cation efflux protein transmembrane" evidence="9">
    <location>
        <begin position="68"/>
        <end position="261"/>
    </location>
</feature>
<feature type="compositionally biased region" description="Gly residues" evidence="7">
    <location>
        <begin position="1"/>
        <end position="12"/>
    </location>
</feature>
<evidence type="ECO:0000259" key="10">
    <source>
        <dbReference type="Pfam" id="PF16916"/>
    </source>
</evidence>
<evidence type="ECO:0000256" key="2">
    <source>
        <dbReference type="ARBA" id="ARBA00008114"/>
    </source>
</evidence>
<dbReference type="SUPFAM" id="SSF161111">
    <property type="entry name" value="Cation efflux protein transmembrane domain-like"/>
    <property type="match status" value="1"/>
</dbReference>
<keyword evidence="3" id="KW-0813">Transport</keyword>
<feature type="compositionally biased region" description="Basic and acidic residues" evidence="7">
    <location>
        <begin position="15"/>
        <end position="24"/>
    </location>
</feature>
<dbReference type="InterPro" id="IPR027469">
    <property type="entry name" value="Cation_efflux_TMD_sf"/>
</dbReference>
<dbReference type="Pfam" id="PF16916">
    <property type="entry name" value="ZT_dimer"/>
    <property type="match status" value="1"/>
</dbReference>
<dbReference type="Pfam" id="PF01545">
    <property type="entry name" value="Cation_efflux"/>
    <property type="match status" value="1"/>
</dbReference>
<feature type="transmembrane region" description="Helical" evidence="8">
    <location>
        <begin position="212"/>
        <end position="230"/>
    </location>
</feature>
<dbReference type="InterPro" id="IPR036837">
    <property type="entry name" value="Cation_efflux_CTD_sf"/>
</dbReference>
<dbReference type="GO" id="GO:0015086">
    <property type="term" value="F:cadmium ion transmembrane transporter activity"/>
    <property type="evidence" value="ECO:0007669"/>
    <property type="project" value="TreeGrafter"/>
</dbReference>
<feature type="domain" description="Cation efflux protein cytoplasmic" evidence="10">
    <location>
        <begin position="265"/>
        <end position="341"/>
    </location>
</feature>
<dbReference type="GO" id="GO:0006882">
    <property type="term" value="P:intracellular zinc ion homeostasis"/>
    <property type="evidence" value="ECO:0007669"/>
    <property type="project" value="TreeGrafter"/>
</dbReference>
<feature type="transmembrane region" description="Helical" evidence="8">
    <location>
        <begin position="170"/>
        <end position="191"/>
    </location>
</feature>
<accession>A0A1H1H485</accession>
<dbReference type="GO" id="GO:0015093">
    <property type="term" value="F:ferrous iron transmembrane transporter activity"/>
    <property type="evidence" value="ECO:0007669"/>
    <property type="project" value="TreeGrafter"/>
</dbReference>
<evidence type="ECO:0000256" key="3">
    <source>
        <dbReference type="ARBA" id="ARBA00022448"/>
    </source>
</evidence>
<evidence type="ECO:0000256" key="6">
    <source>
        <dbReference type="ARBA" id="ARBA00023136"/>
    </source>
</evidence>
<gene>
    <name evidence="11" type="ORF">SAMN04489718_4111</name>
</gene>
<evidence type="ECO:0000256" key="4">
    <source>
        <dbReference type="ARBA" id="ARBA00022692"/>
    </source>
</evidence>
<feature type="region of interest" description="Disordered" evidence="7">
    <location>
        <begin position="1"/>
        <end position="27"/>
    </location>
</feature>
<dbReference type="PANTHER" id="PTHR43840:SF15">
    <property type="entry name" value="MITOCHONDRIAL METAL TRANSPORTER 1-RELATED"/>
    <property type="match status" value="1"/>
</dbReference>
<reference evidence="12" key="1">
    <citation type="submission" date="2016-10" db="EMBL/GenBank/DDBJ databases">
        <authorList>
            <person name="Varghese N."/>
            <person name="Submissions S."/>
        </authorList>
    </citation>
    <scope>NUCLEOTIDE SEQUENCE [LARGE SCALE GENOMIC DNA]</scope>
    <source>
        <strain evidence="12">DSM 45459</strain>
    </source>
</reference>
<dbReference type="NCBIfam" id="TIGR01297">
    <property type="entry name" value="CDF"/>
    <property type="match status" value="1"/>
</dbReference>
<keyword evidence="12" id="KW-1185">Reference proteome</keyword>
<comment type="similarity">
    <text evidence="2">Belongs to the cation diffusion facilitator (CDF) transporter (TC 2.A.4) family.</text>
</comment>
<feature type="transmembrane region" description="Helical" evidence="8">
    <location>
        <begin position="99"/>
        <end position="117"/>
    </location>
</feature>
<dbReference type="SUPFAM" id="SSF160240">
    <property type="entry name" value="Cation efflux protein cytoplasmic domain-like"/>
    <property type="match status" value="1"/>
</dbReference>
<evidence type="ECO:0000259" key="9">
    <source>
        <dbReference type="Pfam" id="PF01545"/>
    </source>
</evidence>
<sequence>MGTSGSGPGSGRGARRYEGAEHAHGSPGRWTPRALWHSLAHLFVPHEHDAAERVDHALETSRAGMRALWISLLALGVTAVGQAAVFLLSGSVALLSDTLHNVADALTAVPLGIAFLLGRRPATRRFPYGYGRAEDVAGVTVVLVVAASAVAALVESAGRLLSPGDMSDPLVVAAAGVVGFLGNEIAAVVRIRTGRRIGSAALVADGLHARTDSLTSLGVVLAAVGSLVGWSLADPLVGLAIGLAIAVVTYSAAKRVLARLMDSVSPELVERASRALQEHPEVRSVDAVRLRWIGHALRAEVELGVLGGLTLSRAHEVAHEAEQRLRTELPRLEGATVHAHPVDAAHGIR</sequence>
<evidence type="ECO:0000256" key="1">
    <source>
        <dbReference type="ARBA" id="ARBA00004141"/>
    </source>
</evidence>
<dbReference type="GO" id="GO:0015341">
    <property type="term" value="F:zinc efflux antiporter activity"/>
    <property type="evidence" value="ECO:0007669"/>
    <property type="project" value="TreeGrafter"/>
</dbReference>
<evidence type="ECO:0000256" key="7">
    <source>
        <dbReference type="SAM" id="MobiDB-lite"/>
    </source>
</evidence>
<evidence type="ECO:0000256" key="8">
    <source>
        <dbReference type="SAM" id="Phobius"/>
    </source>
</evidence>
<comment type="subcellular location">
    <subcellularLocation>
        <location evidence="1">Membrane</location>
        <topology evidence="1">Multi-pass membrane protein</topology>
    </subcellularLocation>
</comment>
<dbReference type="Gene3D" id="1.20.1510.10">
    <property type="entry name" value="Cation efflux protein transmembrane domain"/>
    <property type="match status" value="1"/>
</dbReference>
<evidence type="ECO:0000313" key="12">
    <source>
        <dbReference type="Proteomes" id="UP000199301"/>
    </source>
</evidence>
<dbReference type="STRING" id="995062.SAMN04489718_4111"/>
<organism evidence="11 12">
    <name type="scientific">Actinopolyspora saharensis</name>
    <dbReference type="NCBI Taxonomy" id="995062"/>
    <lineage>
        <taxon>Bacteria</taxon>
        <taxon>Bacillati</taxon>
        <taxon>Actinomycetota</taxon>
        <taxon>Actinomycetes</taxon>
        <taxon>Actinopolysporales</taxon>
        <taxon>Actinopolysporaceae</taxon>
        <taxon>Actinopolyspora</taxon>
    </lineage>
</organism>
<dbReference type="Proteomes" id="UP000199301">
    <property type="component" value="Unassembled WGS sequence"/>
</dbReference>
<evidence type="ECO:0000256" key="5">
    <source>
        <dbReference type="ARBA" id="ARBA00022989"/>
    </source>
</evidence>
<name>A0A1H1H485_9ACTN</name>
<keyword evidence="4 8" id="KW-0812">Transmembrane</keyword>
<dbReference type="OrthoDB" id="9813655at2"/>
<dbReference type="PANTHER" id="PTHR43840">
    <property type="entry name" value="MITOCHONDRIAL METAL TRANSPORTER 1-RELATED"/>
    <property type="match status" value="1"/>
</dbReference>
<dbReference type="InterPro" id="IPR002524">
    <property type="entry name" value="Cation_efflux"/>
</dbReference>
<feature type="transmembrane region" description="Helical" evidence="8">
    <location>
        <begin position="137"/>
        <end position="158"/>
    </location>
</feature>
<dbReference type="EMBL" id="FNKO01000002">
    <property type="protein sequence ID" value="SDR20267.1"/>
    <property type="molecule type" value="Genomic_DNA"/>
</dbReference>